<evidence type="ECO:0000313" key="3">
    <source>
        <dbReference type="EMBL" id="AXK81290.1"/>
    </source>
</evidence>
<dbReference type="PANTHER" id="PTHR21240">
    <property type="entry name" value="2-AMINO-3-CARBOXYLMUCONATE-6-SEMIALDEHYDE DECARBOXYLASE"/>
    <property type="match status" value="1"/>
</dbReference>
<reference evidence="3 4" key="1">
    <citation type="submission" date="2018-07" db="EMBL/GenBank/DDBJ databases">
        <authorList>
            <person name="Quirk P.G."/>
            <person name="Krulwich T.A."/>
        </authorList>
    </citation>
    <scope>NUCLEOTIDE SEQUENCE [LARGE SCALE GENOMIC DNA]</scope>
    <source>
        <strain evidence="3 4">CC-BB4</strain>
    </source>
</reference>
<keyword evidence="1" id="KW-0456">Lyase</keyword>
<evidence type="ECO:0000256" key="1">
    <source>
        <dbReference type="ARBA" id="ARBA00023239"/>
    </source>
</evidence>
<keyword evidence="4" id="KW-1185">Reference proteome</keyword>
<dbReference type="KEGG" id="ptaw:DW352_12670"/>
<dbReference type="GO" id="GO:0019748">
    <property type="term" value="P:secondary metabolic process"/>
    <property type="evidence" value="ECO:0007669"/>
    <property type="project" value="TreeGrafter"/>
</dbReference>
<evidence type="ECO:0000259" key="2">
    <source>
        <dbReference type="Pfam" id="PF04909"/>
    </source>
</evidence>
<dbReference type="InterPro" id="IPR032466">
    <property type="entry name" value="Metal_Hydrolase"/>
</dbReference>
<gene>
    <name evidence="3" type="ORF">DW352_12670</name>
</gene>
<dbReference type="InterPro" id="IPR006680">
    <property type="entry name" value="Amidohydro-rel"/>
</dbReference>
<evidence type="ECO:0000313" key="4">
    <source>
        <dbReference type="Proteomes" id="UP000254889"/>
    </source>
</evidence>
<dbReference type="Pfam" id="PF04909">
    <property type="entry name" value="Amidohydro_2"/>
    <property type="match status" value="1"/>
</dbReference>
<name>A0A345ZWJ3_9HYPH</name>
<dbReference type="PANTHER" id="PTHR21240:SF30">
    <property type="entry name" value="AMIDOHYDROLASE-RELATED DOMAIN-CONTAINING PROTEIN-RELATED"/>
    <property type="match status" value="1"/>
</dbReference>
<dbReference type="RefSeq" id="WP_115691669.1">
    <property type="nucleotide sequence ID" value="NZ_CP031417.1"/>
</dbReference>
<dbReference type="AlphaFoldDB" id="A0A345ZWJ3"/>
<organism evidence="3 4">
    <name type="scientific">Pseudolabrys taiwanensis</name>
    <dbReference type="NCBI Taxonomy" id="331696"/>
    <lineage>
        <taxon>Bacteria</taxon>
        <taxon>Pseudomonadati</taxon>
        <taxon>Pseudomonadota</taxon>
        <taxon>Alphaproteobacteria</taxon>
        <taxon>Hyphomicrobiales</taxon>
        <taxon>Xanthobacteraceae</taxon>
        <taxon>Pseudolabrys</taxon>
    </lineage>
</organism>
<dbReference type="GO" id="GO:0005829">
    <property type="term" value="C:cytosol"/>
    <property type="evidence" value="ECO:0007669"/>
    <property type="project" value="TreeGrafter"/>
</dbReference>
<keyword evidence="3" id="KW-0378">Hydrolase</keyword>
<dbReference type="Proteomes" id="UP000254889">
    <property type="component" value="Chromosome"/>
</dbReference>
<dbReference type="SUPFAM" id="SSF51556">
    <property type="entry name" value="Metallo-dependent hydrolases"/>
    <property type="match status" value="1"/>
</dbReference>
<dbReference type="InterPro" id="IPR032465">
    <property type="entry name" value="ACMSD"/>
</dbReference>
<dbReference type="GO" id="GO:0016787">
    <property type="term" value="F:hydrolase activity"/>
    <property type="evidence" value="ECO:0007669"/>
    <property type="project" value="UniProtKB-KW"/>
</dbReference>
<dbReference type="GO" id="GO:0016831">
    <property type="term" value="F:carboxy-lyase activity"/>
    <property type="evidence" value="ECO:0007669"/>
    <property type="project" value="InterPro"/>
</dbReference>
<dbReference type="Gene3D" id="3.20.20.140">
    <property type="entry name" value="Metal-dependent hydrolases"/>
    <property type="match status" value="1"/>
</dbReference>
<feature type="domain" description="Amidohydrolase-related" evidence="2">
    <location>
        <begin position="66"/>
        <end position="316"/>
    </location>
</feature>
<accession>A0A345ZWJ3</accession>
<dbReference type="EMBL" id="CP031417">
    <property type="protein sequence ID" value="AXK81290.1"/>
    <property type="molecule type" value="Genomic_DNA"/>
</dbReference>
<dbReference type="OrthoDB" id="149172at2"/>
<sequence length="316" mass="35070">MVQKIALEEHFLSPGLVDYWKPTMTEVAPAFVEQLYKRLTDFGDLRLATMDKAGIARSVLGVAGPGVQAERDVALATRKAREANDFLAVEIQKRPDRYAGFAHIAVQDPRAAADELERCMRDLKFSGAMINGHTNGMYLDDASLAPFWERADALGAVIYIHPTDPIVPAPVLNGVPALRRATWEWGFETGSHALRLVFSGVFDRYPNAKVALGHMGETLPYLLWRFDSRAKLYNVKLAKEPSDYIKDNIVVTVSGVYAREPLMCAVEALGRDKVMFAADYPFENAEEAGHFLDDVAIPEDLRADVAYNNAAKLLKL</sequence>
<protein>
    <submittedName>
        <fullName evidence="3">Amidohydrolase</fullName>
    </submittedName>
</protein>
<proteinExistence type="predicted"/>